<organism evidence="1 2">
    <name type="scientific">Sphingomonas crocodyli</name>
    <dbReference type="NCBI Taxonomy" id="1979270"/>
    <lineage>
        <taxon>Bacteria</taxon>
        <taxon>Pseudomonadati</taxon>
        <taxon>Pseudomonadota</taxon>
        <taxon>Alphaproteobacteria</taxon>
        <taxon>Sphingomonadales</taxon>
        <taxon>Sphingomonadaceae</taxon>
        <taxon>Sphingomonas</taxon>
    </lineage>
</organism>
<evidence type="ECO:0000313" key="1">
    <source>
        <dbReference type="EMBL" id="RVT93297.1"/>
    </source>
</evidence>
<dbReference type="OrthoDB" id="7556837at2"/>
<comment type="caution">
    <text evidence="1">The sequence shown here is derived from an EMBL/GenBank/DDBJ whole genome shotgun (WGS) entry which is preliminary data.</text>
</comment>
<keyword evidence="2" id="KW-1185">Reference proteome</keyword>
<protein>
    <submittedName>
        <fullName evidence="1">Uncharacterized protein</fullName>
    </submittedName>
</protein>
<evidence type="ECO:0000313" key="2">
    <source>
        <dbReference type="Proteomes" id="UP000282971"/>
    </source>
</evidence>
<name>A0A437M6M6_9SPHN</name>
<dbReference type="AlphaFoldDB" id="A0A437M6M6"/>
<dbReference type="Proteomes" id="UP000282971">
    <property type="component" value="Unassembled WGS sequence"/>
</dbReference>
<gene>
    <name evidence="1" type="ORF">EOD43_05270</name>
</gene>
<accession>A0A437M6M6</accession>
<dbReference type="RefSeq" id="WP_127741760.1">
    <property type="nucleotide sequence ID" value="NZ_SACN01000001.1"/>
</dbReference>
<dbReference type="EMBL" id="SACN01000001">
    <property type="protein sequence ID" value="RVT93297.1"/>
    <property type="molecule type" value="Genomic_DNA"/>
</dbReference>
<proteinExistence type="predicted"/>
<sequence length="169" mass="16336">MMTFIGINQASAALPIGQASGAVAKDLAAAAIGEIGHRLLAWVGASGGASTSGAASWSASVGASDFRPDASELARGGDVYDLNGLASSIAGQTGATPTEEGDLRRALEDFTRAAVVQVAGLAGADGDQQVAGLRTALDVAGSADVGEGASGVVARLELATRGLAAANGG</sequence>
<reference evidence="1 2" key="1">
    <citation type="submission" date="2019-01" db="EMBL/GenBank/DDBJ databases">
        <authorList>
            <person name="Chen W.-M."/>
        </authorList>
    </citation>
    <scope>NUCLEOTIDE SEQUENCE [LARGE SCALE GENOMIC DNA]</scope>
    <source>
        <strain evidence="1 2">CCP-7</strain>
    </source>
</reference>